<dbReference type="EMBL" id="JANPWZ010001720">
    <property type="protein sequence ID" value="KAJ3563693.1"/>
    <property type="molecule type" value="Genomic_DNA"/>
</dbReference>
<comment type="caution">
    <text evidence="1">The sequence shown here is derived from an EMBL/GenBank/DDBJ whole genome shotgun (WGS) entry which is preliminary data.</text>
</comment>
<name>A0A9W8N8T2_9PEZI</name>
<gene>
    <name evidence="1" type="ORF">NPX13_g8107</name>
</gene>
<reference evidence="1" key="1">
    <citation type="submission" date="2022-07" db="EMBL/GenBank/DDBJ databases">
        <title>Genome Sequence of Xylaria arbuscula.</title>
        <authorList>
            <person name="Buettner E."/>
        </authorList>
    </citation>
    <scope>NUCLEOTIDE SEQUENCE</scope>
    <source>
        <strain evidence="1">VT107</strain>
    </source>
</reference>
<sequence length="195" mass="21695">MASSPTKVRAPEASEFPSLDEAVRFFQESGFLYQTIPKIGELVASLGPEAHTTDGFDKHFKETAFCHQYLRHVLEPYTRTPSAFSFLLGCDPVRYFALTVDSSVPQYQGHPIAVYVWGRNSELECAKGSQAGNFTAKEWANQLFYIPYPQIKGNFSEIHATLKEGGIIVAHPRLAFIVKSGTSIGYVWEASPVNK</sequence>
<proteinExistence type="predicted"/>
<protein>
    <submittedName>
        <fullName evidence="1">Uncharacterized protein</fullName>
    </submittedName>
</protein>
<dbReference type="AlphaFoldDB" id="A0A9W8N8T2"/>
<dbReference type="OrthoDB" id="5068804at2759"/>
<evidence type="ECO:0000313" key="2">
    <source>
        <dbReference type="Proteomes" id="UP001148614"/>
    </source>
</evidence>
<accession>A0A9W8N8T2</accession>
<organism evidence="1 2">
    <name type="scientific">Xylaria arbuscula</name>
    <dbReference type="NCBI Taxonomy" id="114810"/>
    <lineage>
        <taxon>Eukaryota</taxon>
        <taxon>Fungi</taxon>
        <taxon>Dikarya</taxon>
        <taxon>Ascomycota</taxon>
        <taxon>Pezizomycotina</taxon>
        <taxon>Sordariomycetes</taxon>
        <taxon>Xylariomycetidae</taxon>
        <taxon>Xylariales</taxon>
        <taxon>Xylariaceae</taxon>
        <taxon>Xylaria</taxon>
    </lineage>
</organism>
<keyword evidence="2" id="KW-1185">Reference proteome</keyword>
<evidence type="ECO:0000313" key="1">
    <source>
        <dbReference type="EMBL" id="KAJ3563693.1"/>
    </source>
</evidence>
<dbReference type="Proteomes" id="UP001148614">
    <property type="component" value="Unassembled WGS sequence"/>
</dbReference>